<feature type="binding site" evidence="7">
    <location>
        <position position="59"/>
    </location>
    <ligand>
        <name>Zn(2+)</name>
        <dbReference type="ChEBI" id="CHEBI:29105"/>
        <label>2</label>
    </ligand>
</feature>
<evidence type="ECO:0000313" key="9">
    <source>
        <dbReference type="EMBL" id="MBJ3763402.1"/>
    </source>
</evidence>
<dbReference type="SMART" id="SM00849">
    <property type="entry name" value="Lactamase_B"/>
    <property type="match status" value="1"/>
</dbReference>
<evidence type="ECO:0000256" key="3">
    <source>
        <dbReference type="ARBA" id="ARBA00006759"/>
    </source>
</evidence>
<comment type="similarity">
    <text evidence="3 7">Belongs to the metallo-beta-lactamase superfamily. Glyoxalase II family.</text>
</comment>
<feature type="binding site" evidence="7">
    <location>
        <position position="56"/>
    </location>
    <ligand>
        <name>Zn(2+)</name>
        <dbReference type="ChEBI" id="CHEBI:29105"/>
        <label>1</label>
    </ligand>
</feature>
<dbReference type="HAMAP" id="MF_01374">
    <property type="entry name" value="Glyoxalase_2"/>
    <property type="match status" value="1"/>
</dbReference>
<dbReference type="InterPro" id="IPR036866">
    <property type="entry name" value="RibonucZ/Hydroxyglut_hydro"/>
</dbReference>
<dbReference type="InterPro" id="IPR050110">
    <property type="entry name" value="Glyoxalase_II_hydrolase"/>
</dbReference>
<sequence>MPFDILTIPCREDNYAFLIHDGSRTALVDAPEAAPILAALEQKGWTLDEVWLTHHHFDHVDGLPALRSAFPDLQVTGCKADADRLPPLDRAVSDGDTFQFGGADVHVMDVSGHTINHIAFHMPSQQAVFTADSLMALGCGRVFEGTMPQMWQSLCKLRDLPDDTIVYSGHEYTSNNADFALTIEPDNQALQARVDEVRDKRARGEATVPSTLRDERATNPFLRAHLQPVKDALSMQKAEDADVFAEIRSRKDRF</sequence>
<protein>
    <recommendedName>
        <fullName evidence="7">Hydroxyacylglutathione hydrolase</fullName>
        <ecNumber evidence="7">3.1.2.6</ecNumber>
    </recommendedName>
    <alternativeName>
        <fullName evidence="7">Glyoxalase II</fullName>
        <shortName evidence="7">Glx II</shortName>
    </alternativeName>
</protein>
<evidence type="ECO:0000256" key="4">
    <source>
        <dbReference type="ARBA" id="ARBA00022723"/>
    </source>
</evidence>
<feature type="binding site" evidence="7">
    <location>
        <position position="58"/>
    </location>
    <ligand>
        <name>Zn(2+)</name>
        <dbReference type="ChEBI" id="CHEBI:29105"/>
        <label>2</label>
    </ligand>
</feature>
<feature type="binding site" evidence="7">
    <location>
        <position position="132"/>
    </location>
    <ligand>
        <name>Zn(2+)</name>
        <dbReference type="ChEBI" id="CHEBI:29105"/>
        <label>1</label>
    </ligand>
</feature>
<dbReference type="GO" id="GO:0046872">
    <property type="term" value="F:metal ion binding"/>
    <property type="evidence" value="ECO:0007669"/>
    <property type="project" value="UniProtKB-KW"/>
</dbReference>
<dbReference type="InterPro" id="IPR001279">
    <property type="entry name" value="Metallo-B-lactamas"/>
</dbReference>
<dbReference type="PANTHER" id="PTHR43705">
    <property type="entry name" value="HYDROXYACYLGLUTATHIONE HYDROLASE"/>
    <property type="match status" value="1"/>
</dbReference>
<comment type="catalytic activity">
    <reaction evidence="1 7">
        <text>an S-(2-hydroxyacyl)glutathione + H2O = a 2-hydroxy carboxylate + glutathione + H(+)</text>
        <dbReference type="Rhea" id="RHEA:21864"/>
        <dbReference type="ChEBI" id="CHEBI:15377"/>
        <dbReference type="ChEBI" id="CHEBI:15378"/>
        <dbReference type="ChEBI" id="CHEBI:57925"/>
        <dbReference type="ChEBI" id="CHEBI:58896"/>
        <dbReference type="ChEBI" id="CHEBI:71261"/>
        <dbReference type="EC" id="3.1.2.6"/>
    </reaction>
</comment>
<dbReference type="CDD" id="cd07723">
    <property type="entry name" value="hydroxyacylglutathione_hydrolase_MBL-fold"/>
    <property type="match status" value="1"/>
</dbReference>
<dbReference type="InterPro" id="IPR032282">
    <property type="entry name" value="HAGH_C"/>
</dbReference>
<dbReference type="EC" id="3.1.2.6" evidence="7"/>
<dbReference type="Proteomes" id="UP000642488">
    <property type="component" value="Unassembled WGS sequence"/>
</dbReference>
<evidence type="ECO:0000256" key="1">
    <source>
        <dbReference type="ARBA" id="ARBA00001623"/>
    </source>
</evidence>
<reference evidence="9" key="1">
    <citation type="submission" date="2020-12" db="EMBL/GenBank/DDBJ databases">
        <title>Bacterial taxonomy.</title>
        <authorList>
            <person name="Pan X."/>
        </authorList>
    </citation>
    <scope>NUCLEOTIDE SEQUENCE</scope>
    <source>
        <strain evidence="9">KCTC 52957</strain>
    </source>
</reference>
<dbReference type="PANTHER" id="PTHR43705:SF1">
    <property type="entry name" value="HYDROXYACYLGLUTATHIONE HYDROLASE GLOB"/>
    <property type="match status" value="1"/>
</dbReference>
<comment type="cofactor">
    <cofactor evidence="7">
        <name>Zn(2+)</name>
        <dbReference type="ChEBI" id="CHEBI:29105"/>
    </cofactor>
    <text evidence="7">Binds 2 Zn(2+) ions per subunit.</text>
</comment>
<feature type="binding site" evidence="7">
    <location>
        <position position="132"/>
    </location>
    <ligand>
        <name>Zn(2+)</name>
        <dbReference type="ChEBI" id="CHEBI:29105"/>
        <label>2</label>
    </ligand>
</feature>
<evidence type="ECO:0000256" key="2">
    <source>
        <dbReference type="ARBA" id="ARBA00004963"/>
    </source>
</evidence>
<keyword evidence="10" id="KW-1185">Reference proteome</keyword>
<feature type="domain" description="Metallo-beta-lactamase" evidence="8">
    <location>
        <begin position="13"/>
        <end position="170"/>
    </location>
</feature>
<dbReference type="GO" id="GO:0004416">
    <property type="term" value="F:hydroxyacylglutathione hydrolase activity"/>
    <property type="evidence" value="ECO:0007669"/>
    <property type="project" value="UniProtKB-UniRule"/>
</dbReference>
<gene>
    <name evidence="7 9" type="primary">gloB</name>
    <name evidence="9" type="ORF">ILP92_11660</name>
</gene>
<dbReference type="GO" id="GO:0019243">
    <property type="term" value="P:methylglyoxal catabolic process to D-lactate via S-lactoyl-glutathione"/>
    <property type="evidence" value="ECO:0007669"/>
    <property type="project" value="UniProtKB-UniRule"/>
</dbReference>
<comment type="function">
    <text evidence="7">Thiolesterase that catalyzes the hydrolysis of S-D-lactoyl-glutathione to form glutathione and D-lactic acid.</text>
</comment>
<feature type="binding site" evidence="7">
    <location>
        <position position="54"/>
    </location>
    <ligand>
        <name>Zn(2+)</name>
        <dbReference type="ChEBI" id="CHEBI:29105"/>
        <label>1</label>
    </ligand>
</feature>
<dbReference type="Pfam" id="PF00753">
    <property type="entry name" value="Lactamase_B"/>
    <property type="match status" value="1"/>
</dbReference>
<dbReference type="InterPro" id="IPR017782">
    <property type="entry name" value="Hydroxyacylglutathione_Hdrlase"/>
</dbReference>
<dbReference type="RefSeq" id="WP_198916576.1">
    <property type="nucleotide sequence ID" value="NZ_JAEKPD010000010.1"/>
</dbReference>
<evidence type="ECO:0000256" key="7">
    <source>
        <dbReference type="HAMAP-Rule" id="MF_01374"/>
    </source>
</evidence>
<dbReference type="EMBL" id="JAEKPD010000010">
    <property type="protein sequence ID" value="MBJ3763402.1"/>
    <property type="molecule type" value="Genomic_DNA"/>
</dbReference>
<evidence type="ECO:0000256" key="6">
    <source>
        <dbReference type="ARBA" id="ARBA00022833"/>
    </source>
</evidence>
<dbReference type="Pfam" id="PF16123">
    <property type="entry name" value="HAGH_C"/>
    <property type="match status" value="1"/>
</dbReference>
<dbReference type="AlphaFoldDB" id="A0A934IFE8"/>
<feature type="binding site" evidence="7">
    <location>
        <position position="170"/>
    </location>
    <ligand>
        <name>Zn(2+)</name>
        <dbReference type="ChEBI" id="CHEBI:29105"/>
        <label>2</label>
    </ligand>
</feature>
<comment type="pathway">
    <text evidence="2 7">Secondary metabolite metabolism; methylglyoxal degradation; (R)-lactate from methylglyoxal: step 2/2.</text>
</comment>
<dbReference type="SUPFAM" id="SSF56281">
    <property type="entry name" value="Metallo-hydrolase/oxidoreductase"/>
    <property type="match status" value="1"/>
</dbReference>
<dbReference type="PIRSF" id="PIRSF005457">
    <property type="entry name" value="Glx"/>
    <property type="match status" value="1"/>
</dbReference>
<keyword evidence="5 7" id="KW-0378">Hydrolase</keyword>
<evidence type="ECO:0000256" key="5">
    <source>
        <dbReference type="ARBA" id="ARBA00022801"/>
    </source>
</evidence>
<organism evidence="9 10">
    <name type="scientific">Palleronia pontilimi</name>
    <dbReference type="NCBI Taxonomy" id="1964209"/>
    <lineage>
        <taxon>Bacteria</taxon>
        <taxon>Pseudomonadati</taxon>
        <taxon>Pseudomonadota</taxon>
        <taxon>Alphaproteobacteria</taxon>
        <taxon>Rhodobacterales</taxon>
        <taxon>Roseobacteraceae</taxon>
        <taxon>Palleronia</taxon>
    </lineage>
</organism>
<name>A0A934IFE8_9RHOB</name>
<evidence type="ECO:0000259" key="8">
    <source>
        <dbReference type="SMART" id="SM00849"/>
    </source>
</evidence>
<proteinExistence type="inferred from homology"/>
<dbReference type="NCBIfam" id="TIGR03413">
    <property type="entry name" value="GSH_gloB"/>
    <property type="match status" value="1"/>
</dbReference>
<comment type="caution">
    <text evidence="9">The sequence shown here is derived from an EMBL/GenBank/DDBJ whole genome shotgun (WGS) entry which is preliminary data.</text>
</comment>
<comment type="subunit">
    <text evidence="7">Monomer.</text>
</comment>
<evidence type="ECO:0000313" key="10">
    <source>
        <dbReference type="Proteomes" id="UP000642488"/>
    </source>
</evidence>
<keyword evidence="6 7" id="KW-0862">Zinc</keyword>
<feature type="binding site" evidence="7">
    <location>
        <position position="113"/>
    </location>
    <ligand>
        <name>Zn(2+)</name>
        <dbReference type="ChEBI" id="CHEBI:29105"/>
        <label>1</label>
    </ligand>
</feature>
<dbReference type="InterPro" id="IPR035680">
    <property type="entry name" value="Clx_II_MBL"/>
</dbReference>
<dbReference type="Gene3D" id="3.60.15.10">
    <property type="entry name" value="Ribonuclease Z/Hydroxyacylglutathione hydrolase-like"/>
    <property type="match status" value="1"/>
</dbReference>
<keyword evidence="4 7" id="KW-0479">Metal-binding</keyword>
<accession>A0A934IFE8</accession>